<evidence type="ECO:0000313" key="2">
    <source>
        <dbReference type="Proteomes" id="UP000494301"/>
    </source>
</evidence>
<reference evidence="1 2" key="1">
    <citation type="submission" date="2020-04" db="EMBL/GenBank/DDBJ databases">
        <authorList>
            <person name="Depoorter E."/>
        </authorList>
    </citation>
    <scope>NUCLEOTIDE SEQUENCE [LARGE SCALE GENOMIC DNA]</scope>
    <source>
        <strain evidence="1 2">BCC0217</strain>
    </source>
</reference>
<dbReference type="AlphaFoldDB" id="A0A6J5JEH3"/>
<protein>
    <recommendedName>
        <fullName evidence="3">Lipoprotein</fullName>
    </recommendedName>
</protein>
<dbReference type="EMBL" id="CABWIL020000022">
    <property type="protein sequence ID" value="CAB3969735.1"/>
    <property type="molecule type" value="Genomic_DNA"/>
</dbReference>
<name>A0A6J5JEH3_9BURK</name>
<sequence>MKTLRGMTTCVLAALASGCVTTPNLVDESVAGITPTQASGILIVVDGKIFDSPSFGSEGRAYLAGLGEGIQGTLTDIPTKLVELDVMKFVDPIPQALDALHPSHMVRLYTASDVRRNDTPVSATWQMTVSDVTIAPVAATREKPAGTRYTFKPIYKARADGDTCVDSDSLAKQCGAAMGKILGDALRAAHVMQIGAGT</sequence>
<accession>A0A6J5JEH3</accession>
<organism evidence="1 2">
    <name type="scientific">Burkholderia aenigmatica</name>
    <dbReference type="NCBI Taxonomy" id="2015348"/>
    <lineage>
        <taxon>Bacteria</taxon>
        <taxon>Pseudomonadati</taxon>
        <taxon>Pseudomonadota</taxon>
        <taxon>Betaproteobacteria</taxon>
        <taxon>Burkholderiales</taxon>
        <taxon>Burkholderiaceae</taxon>
        <taxon>Burkholderia</taxon>
        <taxon>Burkholderia cepacia complex</taxon>
    </lineage>
</organism>
<gene>
    <name evidence="1" type="ORF">BLA3211_05600</name>
</gene>
<dbReference type="PROSITE" id="PS51257">
    <property type="entry name" value="PROKAR_LIPOPROTEIN"/>
    <property type="match status" value="1"/>
</dbReference>
<evidence type="ECO:0008006" key="3">
    <source>
        <dbReference type="Google" id="ProtNLM"/>
    </source>
</evidence>
<evidence type="ECO:0000313" key="1">
    <source>
        <dbReference type="EMBL" id="CAB3969735.1"/>
    </source>
</evidence>
<proteinExistence type="predicted"/>
<dbReference type="Proteomes" id="UP000494301">
    <property type="component" value="Unassembled WGS sequence"/>
</dbReference>